<feature type="region of interest" description="Disordered" evidence="1">
    <location>
        <begin position="87"/>
        <end position="109"/>
    </location>
</feature>
<reference evidence="2" key="1">
    <citation type="submission" date="2022-01" db="EMBL/GenBank/DDBJ databases">
        <title>Genome-Based Taxonomic Classification of the Phylum Actinobacteria.</title>
        <authorList>
            <person name="Gao Y."/>
        </authorList>
    </citation>
    <scope>NUCLEOTIDE SEQUENCE</scope>
    <source>
        <strain evidence="2">KLBMP 8922</strain>
    </source>
</reference>
<evidence type="ECO:0000256" key="1">
    <source>
        <dbReference type="SAM" id="MobiDB-lite"/>
    </source>
</evidence>
<proteinExistence type="predicted"/>
<accession>A0AA41Q5K7</accession>
<sequence>MTPAQRSMRARQAAHMSWSNTTDRRARTAAATKSSHWTRHEKAVREEAAARGEELTDEQLEARTRSRQQAAFNKLAAAGVAARQAKKAAAEAADRAQAEAKLRRRSRAA</sequence>
<evidence type="ECO:0000313" key="2">
    <source>
        <dbReference type="EMBL" id="MCF2531716.1"/>
    </source>
</evidence>
<dbReference type="EMBL" id="JAKFHA010000026">
    <property type="protein sequence ID" value="MCF2531716.1"/>
    <property type="molecule type" value="Genomic_DNA"/>
</dbReference>
<dbReference type="AlphaFoldDB" id="A0AA41Q5K7"/>
<organism evidence="2 3">
    <name type="scientific">Yinghuangia soli</name>
    <dbReference type="NCBI Taxonomy" id="2908204"/>
    <lineage>
        <taxon>Bacteria</taxon>
        <taxon>Bacillati</taxon>
        <taxon>Actinomycetota</taxon>
        <taxon>Actinomycetes</taxon>
        <taxon>Kitasatosporales</taxon>
        <taxon>Streptomycetaceae</taxon>
        <taxon>Yinghuangia</taxon>
    </lineage>
</organism>
<gene>
    <name evidence="2" type="ORF">LZ495_31490</name>
</gene>
<feature type="compositionally biased region" description="Basic and acidic residues" evidence="1">
    <location>
        <begin position="88"/>
        <end position="101"/>
    </location>
</feature>
<feature type="region of interest" description="Disordered" evidence="1">
    <location>
        <begin position="1"/>
        <end position="66"/>
    </location>
</feature>
<feature type="compositionally biased region" description="Basic and acidic residues" evidence="1">
    <location>
        <begin position="38"/>
        <end position="64"/>
    </location>
</feature>
<keyword evidence="3" id="KW-1185">Reference proteome</keyword>
<dbReference type="RefSeq" id="WP_235056365.1">
    <property type="nucleotide sequence ID" value="NZ_JAKFHA010000026.1"/>
</dbReference>
<comment type="caution">
    <text evidence="2">The sequence shown here is derived from an EMBL/GenBank/DDBJ whole genome shotgun (WGS) entry which is preliminary data.</text>
</comment>
<dbReference type="Proteomes" id="UP001165378">
    <property type="component" value="Unassembled WGS sequence"/>
</dbReference>
<protein>
    <submittedName>
        <fullName evidence="2">Uncharacterized protein</fullName>
    </submittedName>
</protein>
<evidence type="ECO:0000313" key="3">
    <source>
        <dbReference type="Proteomes" id="UP001165378"/>
    </source>
</evidence>
<name>A0AA41Q5K7_9ACTN</name>